<comment type="caution">
    <text evidence="2">The sequence shown here is derived from an EMBL/GenBank/DDBJ whole genome shotgun (WGS) entry which is preliminary data.</text>
</comment>
<dbReference type="Pfam" id="PF00550">
    <property type="entry name" value="PP-binding"/>
    <property type="match status" value="1"/>
</dbReference>
<organism evidence="2 3">
    <name type="scientific">Psittacicella hinzii</name>
    <dbReference type="NCBI Taxonomy" id="2028575"/>
    <lineage>
        <taxon>Bacteria</taxon>
        <taxon>Pseudomonadati</taxon>
        <taxon>Pseudomonadota</taxon>
        <taxon>Gammaproteobacteria</taxon>
        <taxon>Pasteurellales</taxon>
        <taxon>Psittacicellaceae</taxon>
        <taxon>Psittacicella</taxon>
    </lineage>
</organism>
<accession>A0A3A1YR49</accession>
<dbReference type="OrthoDB" id="9803943at2"/>
<protein>
    <submittedName>
        <fullName evidence="2">Acyl carrier protein</fullName>
    </submittedName>
</protein>
<reference evidence="2 3" key="1">
    <citation type="submission" date="2017-08" db="EMBL/GenBank/DDBJ databases">
        <title>Reclassification of Bisgaard taxon 37 and 44.</title>
        <authorList>
            <person name="Christensen H."/>
        </authorList>
    </citation>
    <scope>NUCLEOTIDE SEQUENCE [LARGE SCALE GENOMIC DNA]</scope>
    <source>
        <strain evidence="2 3">111</strain>
    </source>
</reference>
<dbReference type="InterPro" id="IPR036736">
    <property type="entry name" value="ACP-like_sf"/>
</dbReference>
<gene>
    <name evidence="2" type="ORF">CKF58_01865</name>
</gene>
<dbReference type="AlphaFoldDB" id="A0A3A1YR49"/>
<feature type="domain" description="Carrier" evidence="1">
    <location>
        <begin position="1"/>
        <end position="84"/>
    </location>
</feature>
<dbReference type="SUPFAM" id="SSF47336">
    <property type="entry name" value="ACP-like"/>
    <property type="match status" value="1"/>
</dbReference>
<dbReference type="EMBL" id="NRJG01000028">
    <property type="protein sequence ID" value="RIY39719.1"/>
    <property type="molecule type" value="Genomic_DNA"/>
</dbReference>
<evidence type="ECO:0000313" key="3">
    <source>
        <dbReference type="Proteomes" id="UP000265916"/>
    </source>
</evidence>
<sequence>MQLADEIKKLIIDSLSLEDITVEDISNDTLLFDEQGLGLDSVDALELGLELQKKYGFSFDVEQHDLNTYFKSVQTLTDFVQEQINNK</sequence>
<evidence type="ECO:0000259" key="1">
    <source>
        <dbReference type="PROSITE" id="PS50075"/>
    </source>
</evidence>
<dbReference type="Gene3D" id="1.10.1200.10">
    <property type="entry name" value="ACP-like"/>
    <property type="match status" value="1"/>
</dbReference>
<dbReference type="PROSITE" id="PS50075">
    <property type="entry name" value="CARRIER"/>
    <property type="match status" value="1"/>
</dbReference>
<dbReference type="Proteomes" id="UP000265916">
    <property type="component" value="Unassembled WGS sequence"/>
</dbReference>
<evidence type="ECO:0000313" key="2">
    <source>
        <dbReference type="EMBL" id="RIY39719.1"/>
    </source>
</evidence>
<dbReference type="NCBIfam" id="NF006617">
    <property type="entry name" value="PRK09184.1"/>
    <property type="match status" value="1"/>
</dbReference>
<name>A0A3A1YR49_9GAMM</name>
<dbReference type="InterPro" id="IPR009081">
    <property type="entry name" value="PP-bd_ACP"/>
</dbReference>
<keyword evidence="3" id="KW-1185">Reference proteome</keyword>
<dbReference type="RefSeq" id="WP_119530293.1">
    <property type="nucleotide sequence ID" value="NZ_JBHSSP010000037.1"/>
</dbReference>
<proteinExistence type="predicted"/>